<keyword evidence="2" id="KW-0326">Glycosidase</keyword>
<feature type="region of interest" description="Disordered" evidence="4">
    <location>
        <begin position="1"/>
        <end position="24"/>
    </location>
</feature>
<keyword evidence="7" id="KW-1185">Reference proteome</keyword>
<evidence type="ECO:0000313" key="6">
    <source>
        <dbReference type="EMBL" id="SES37708.1"/>
    </source>
</evidence>
<dbReference type="GO" id="GO:0004553">
    <property type="term" value="F:hydrolase activity, hydrolyzing O-glycosyl compounds"/>
    <property type="evidence" value="ECO:0007669"/>
    <property type="project" value="InterPro"/>
</dbReference>
<comment type="similarity">
    <text evidence="3">Belongs to the glycosyl hydrolase 26 family.</text>
</comment>
<dbReference type="InterPro" id="IPR022790">
    <property type="entry name" value="GH26_dom"/>
</dbReference>
<comment type="caution">
    <text evidence="3">Lacks conserved residue(s) required for the propagation of feature annotation.</text>
</comment>
<name>A0A1H9WUV7_9PSEU</name>
<reference evidence="7" key="1">
    <citation type="submission" date="2016-10" db="EMBL/GenBank/DDBJ databases">
        <authorList>
            <person name="Varghese N."/>
            <person name="Submissions S."/>
        </authorList>
    </citation>
    <scope>NUCLEOTIDE SEQUENCE [LARGE SCALE GENOMIC DNA]</scope>
    <source>
        <strain evidence="7">CGMCC 4.578</strain>
    </source>
</reference>
<dbReference type="Gene3D" id="3.20.20.80">
    <property type="entry name" value="Glycosidases"/>
    <property type="match status" value="1"/>
</dbReference>
<organism evidence="6 7">
    <name type="scientific">Lentzea flaviverrucosa</name>
    <dbReference type="NCBI Taxonomy" id="200379"/>
    <lineage>
        <taxon>Bacteria</taxon>
        <taxon>Bacillati</taxon>
        <taxon>Actinomycetota</taxon>
        <taxon>Actinomycetes</taxon>
        <taxon>Pseudonocardiales</taxon>
        <taxon>Pseudonocardiaceae</taxon>
        <taxon>Lentzea</taxon>
    </lineage>
</organism>
<evidence type="ECO:0000313" key="7">
    <source>
        <dbReference type="Proteomes" id="UP000199028"/>
    </source>
</evidence>
<protein>
    <submittedName>
        <fullName evidence="6">Glycosyl hydrolase family 26</fullName>
    </submittedName>
</protein>
<dbReference type="OrthoDB" id="9816550at2"/>
<sequence>MPRRHGLKEIRWDVGGDNNTPARNAVGSQVPVALHENGPIPDPNRLQSTSTRRPRFMTWNSQYLPQHNSVAHPQKVYASSYVITRDELPDFR</sequence>
<evidence type="ECO:0000256" key="2">
    <source>
        <dbReference type="ARBA" id="ARBA00023295"/>
    </source>
</evidence>
<proteinExistence type="inferred from homology"/>
<evidence type="ECO:0000259" key="5">
    <source>
        <dbReference type="PROSITE" id="PS51764"/>
    </source>
</evidence>
<dbReference type="Pfam" id="PF02156">
    <property type="entry name" value="Glyco_hydro_26"/>
    <property type="match status" value="1"/>
</dbReference>
<dbReference type="AlphaFoldDB" id="A0A1H9WUV7"/>
<dbReference type="EMBL" id="FOFT01000012">
    <property type="protein sequence ID" value="SES37708.1"/>
    <property type="molecule type" value="Genomic_DNA"/>
</dbReference>
<dbReference type="PROSITE" id="PS51764">
    <property type="entry name" value="GH26"/>
    <property type="match status" value="1"/>
</dbReference>
<accession>A0A1H9WUV7</accession>
<evidence type="ECO:0000256" key="3">
    <source>
        <dbReference type="PROSITE-ProRule" id="PRU01100"/>
    </source>
</evidence>
<dbReference type="Proteomes" id="UP000199028">
    <property type="component" value="Unassembled WGS sequence"/>
</dbReference>
<evidence type="ECO:0000256" key="1">
    <source>
        <dbReference type="ARBA" id="ARBA00022801"/>
    </source>
</evidence>
<gene>
    <name evidence="6" type="ORF">SAMN05216195_112253</name>
</gene>
<feature type="domain" description="GH26" evidence="5">
    <location>
        <begin position="1"/>
        <end position="86"/>
    </location>
</feature>
<keyword evidence="1 6" id="KW-0378">Hydrolase</keyword>
<evidence type="ECO:0000256" key="4">
    <source>
        <dbReference type="SAM" id="MobiDB-lite"/>
    </source>
</evidence>